<dbReference type="EMBL" id="UYRS01018769">
    <property type="protein sequence ID" value="VDK39994.1"/>
    <property type="molecule type" value="Genomic_DNA"/>
</dbReference>
<reference evidence="2 3" key="2">
    <citation type="submission" date="2018-11" db="EMBL/GenBank/DDBJ databases">
        <authorList>
            <consortium name="Pathogen Informatics"/>
        </authorList>
    </citation>
    <scope>NUCLEOTIDE SEQUENCE [LARGE SCALE GENOMIC DNA]</scope>
</reference>
<proteinExistence type="predicted"/>
<organism evidence="4">
    <name type="scientific">Taenia asiatica</name>
    <name type="common">Asian tapeworm</name>
    <dbReference type="NCBI Taxonomy" id="60517"/>
    <lineage>
        <taxon>Eukaryota</taxon>
        <taxon>Metazoa</taxon>
        <taxon>Spiralia</taxon>
        <taxon>Lophotrochozoa</taxon>
        <taxon>Platyhelminthes</taxon>
        <taxon>Cestoda</taxon>
        <taxon>Eucestoda</taxon>
        <taxon>Cyclophyllidea</taxon>
        <taxon>Taeniidae</taxon>
        <taxon>Taenia</taxon>
    </lineage>
</organism>
<feature type="region of interest" description="Disordered" evidence="1">
    <location>
        <begin position="102"/>
        <end position="132"/>
    </location>
</feature>
<dbReference type="WBParaSite" id="TASK_0000830801-mRNA-1">
    <property type="protein sequence ID" value="TASK_0000830801-mRNA-1"/>
    <property type="gene ID" value="TASK_0000830801"/>
</dbReference>
<evidence type="ECO:0000313" key="4">
    <source>
        <dbReference type="WBParaSite" id="TASK_0000830801-mRNA-1"/>
    </source>
</evidence>
<dbReference type="OrthoDB" id="6285938at2759"/>
<name>A0A0R3WC89_TAEAS</name>
<dbReference type="Proteomes" id="UP000282613">
    <property type="component" value="Unassembled WGS sequence"/>
</dbReference>
<sequence length="132" mass="15051">MVAFLVIEQTEKDKIGWPPALKGSNEMPDVYRSVADLPKDLEYLLKKADQDNLGKQKRRFLKSLTYDMEITRLRTHLEQMETEMTRLLEAVNSSATLLAQTRNVRAESRTTEAQCTDAHSDGSETLFSAEEN</sequence>
<dbReference type="STRING" id="60517.A0A0R3WC89"/>
<evidence type="ECO:0000313" key="2">
    <source>
        <dbReference type="EMBL" id="VDK39994.1"/>
    </source>
</evidence>
<protein>
    <submittedName>
        <fullName evidence="4">KxDL domain-containing protein</fullName>
    </submittedName>
</protein>
<gene>
    <name evidence="2" type="ORF">TASK_LOCUS8309</name>
</gene>
<evidence type="ECO:0000313" key="3">
    <source>
        <dbReference type="Proteomes" id="UP000282613"/>
    </source>
</evidence>
<dbReference type="AlphaFoldDB" id="A0A0R3WC89"/>
<accession>A0A0R3WC89</accession>
<reference evidence="4" key="1">
    <citation type="submission" date="2016-04" db="UniProtKB">
        <authorList>
            <consortium name="WormBaseParasite"/>
        </authorList>
    </citation>
    <scope>IDENTIFICATION</scope>
</reference>
<evidence type="ECO:0000256" key="1">
    <source>
        <dbReference type="SAM" id="MobiDB-lite"/>
    </source>
</evidence>
<keyword evidence="3" id="KW-1185">Reference proteome</keyword>